<evidence type="ECO:0000256" key="17">
    <source>
        <dbReference type="PROSITE-ProRule" id="PRU10141"/>
    </source>
</evidence>
<evidence type="ECO:0000256" key="7">
    <source>
        <dbReference type="ARBA" id="ARBA00022777"/>
    </source>
</evidence>
<evidence type="ECO:0000259" key="20">
    <source>
        <dbReference type="PROSITE" id="PS50011"/>
    </source>
</evidence>
<dbReference type="InterPro" id="IPR000998">
    <property type="entry name" value="MAM_dom"/>
</dbReference>
<evidence type="ECO:0000313" key="23">
    <source>
        <dbReference type="Proteomes" id="UP000031036"/>
    </source>
</evidence>
<keyword evidence="2" id="KW-1003">Cell membrane</keyword>
<evidence type="ECO:0000256" key="5">
    <source>
        <dbReference type="ARBA" id="ARBA00022729"/>
    </source>
</evidence>
<keyword evidence="14" id="KW-0325">Glycoprotein</keyword>
<dbReference type="SUPFAM" id="SSF49899">
    <property type="entry name" value="Concanavalin A-like lectins/glucanases"/>
    <property type="match status" value="2"/>
</dbReference>
<keyword evidence="10 19" id="KW-0472">Membrane</keyword>
<dbReference type="EC" id="2.7.10.1" evidence="18"/>
<dbReference type="CDD" id="cd00112">
    <property type="entry name" value="LDLa"/>
    <property type="match status" value="1"/>
</dbReference>
<comment type="caution">
    <text evidence="22">The sequence shown here is derived from an EMBL/GenBank/DDBJ whole genome shotgun (WGS) entry which is preliminary data.</text>
</comment>
<dbReference type="Pfam" id="PF07714">
    <property type="entry name" value="PK_Tyr_Ser-Thr"/>
    <property type="match status" value="1"/>
</dbReference>
<dbReference type="OMA" id="NTECYID"/>
<dbReference type="Gene3D" id="3.30.200.20">
    <property type="entry name" value="Phosphorylase Kinase, domain 1"/>
    <property type="match status" value="1"/>
</dbReference>
<dbReference type="InterPro" id="IPR000719">
    <property type="entry name" value="Prot_kinase_dom"/>
</dbReference>
<evidence type="ECO:0000256" key="15">
    <source>
        <dbReference type="ARBA" id="ARBA00051243"/>
    </source>
</evidence>
<dbReference type="PROSITE" id="PS01209">
    <property type="entry name" value="LDLRA_1"/>
    <property type="match status" value="1"/>
</dbReference>
<evidence type="ECO:0000256" key="12">
    <source>
        <dbReference type="ARBA" id="ARBA00023157"/>
    </source>
</evidence>
<evidence type="ECO:0000256" key="1">
    <source>
        <dbReference type="ARBA" id="ARBA00004251"/>
    </source>
</evidence>
<dbReference type="EMBL" id="JPKZ01000226">
    <property type="protein sequence ID" value="KHN88498.1"/>
    <property type="molecule type" value="Genomic_DNA"/>
</dbReference>
<keyword evidence="18" id="KW-0597">Phosphoprotein</keyword>
<dbReference type="PRINTS" id="PR00109">
    <property type="entry name" value="TYRKINASE"/>
</dbReference>
<dbReference type="Proteomes" id="UP000031036">
    <property type="component" value="Unassembled WGS sequence"/>
</dbReference>
<dbReference type="PANTHER" id="PTHR24416:SF604">
    <property type="entry name" value="RECEPTOR PROTEIN-TYROSINE KINASE"/>
    <property type="match status" value="1"/>
</dbReference>
<evidence type="ECO:0000256" key="6">
    <source>
        <dbReference type="ARBA" id="ARBA00022741"/>
    </source>
</evidence>
<dbReference type="PROSITE" id="PS50068">
    <property type="entry name" value="LDLRA_2"/>
    <property type="match status" value="1"/>
</dbReference>
<evidence type="ECO:0000256" key="11">
    <source>
        <dbReference type="ARBA" id="ARBA00023137"/>
    </source>
</evidence>
<dbReference type="GO" id="GO:0045664">
    <property type="term" value="P:regulation of neuron differentiation"/>
    <property type="evidence" value="ECO:0007669"/>
    <property type="project" value="TreeGrafter"/>
</dbReference>
<keyword evidence="7 22" id="KW-0418">Kinase</keyword>
<dbReference type="GO" id="GO:0007169">
    <property type="term" value="P:cell surface receptor protein tyrosine kinase signaling pathway"/>
    <property type="evidence" value="ECO:0007669"/>
    <property type="project" value="InterPro"/>
</dbReference>
<evidence type="ECO:0000256" key="13">
    <source>
        <dbReference type="ARBA" id="ARBA00023170"/>
    </source>
</evidence>
<dbReference type="Pfam" id="PF12810">
    <property type="entry name" value="ALK_LTK_GRD"/>
    <property type="match status" value="1"/>
</dbReference>
<dbReference type="InterPro" id="IPR002011">
    <property type="entry name" value="Tyr_kinase_rcpt_2_CS"/>
</dbReference>
<organism evidence="22 23">
    <name type="scientific">Toxocara canis</name>
    <name type="common">Canine roundworm</name>
    <dbReference type="NCBI Taxonomy" id="6265"/>
    <lineage>
        <taxon>Eukaryota</taxon>
        <taxon>Metazoa</taxon>
        <taxon>Ecdysozoa</taxon>
        <taxon>Nematoda</taxon>
        <taxon>Chromadorea</taxon>
        <taxon>Rhabditida</taxon>
        <taxon>Spirurina</taxon>
        <taxon>Ascaridomorpha</taxon>
        <taxon>Ascaridoidea</taxon>
        <taxon>Toxocaridae</taxon>
        <taxon>Toxocara</taxon>
    </lineage>
</organism>
<protein>
    <recommendedName>
        <fullName evidence="18">Tyrosine-protein kinase receptor</fullName>
        <ecNumber evidence="18">2.7.10.1</ecNumber>
    </recommendedName>
</protein>
<keyword evidence="6 17" id="KW-0547">Nucleotide-binding</keyword>
<dbReference type="PROSITE" id="PS50060">
    <property type="entry name" value="MAM_2"/>
    <property type="match status" value="2"/>
</dbReference>
<comment type="caution">
    <text evidence="16">Lacks conserved residue(s) required for the propagation of feature annotation.</text>
</comment>
<dbReference type="OrthoDB" id="73209at2759"/>
<evidence type="ECO:0000256" key="8">
    <source>
        <dbReference type="ARBA" id="ARBA00022840"/>
    </source>
</evidence>
<dbReference type="InterPro" id="IPR023415">
    <property type="entry name" value="LDLR_class-A_CS"/>
</dbReference>
<dbReference type="PROSITE" id="PS50011">
    <property type="entry name" value="PROTEIN_KINASE_DOM"/>
    <property type="match status" value="1"/>
</dbReference>
<dbReference type="InterPro" id="IPR017441">
    <property type="entry name" value="Protein_kinase_ATP_BS"/>
</dbReference>
<feature type="transmembrane region" description="Helical" evidence="19">
    <location>
        <begin position="12"/>
        <end position="32"/>
    </location>
</feature>
<feature type="domain" description="Protein kinase" evidence="20">
    <location>
        <begin position="946"/>
        <end position="1219"/>
    </location>
</feature>
<dbReference type="STRING" id="6265.A0A0B2W3D6"/>
<evidence type="ECO:0000256" key="14">
    <source>
        <dbReference type="ARBA" id="ARBA00023180"/>
    </source>
</evidence>
<dbReference type="Pfam" id="PF00629">
    <property type="entry name" value="MAM"/>
    <property type="match status" value="2"/>
</dbReference>
<dbReference type="InterPro" id="IPR013320">
    <property type="entry name" value="ConA-like_dom_sf"/>
</dbReference>
<feature type="binding site" evidence="17">
    <location>
        <position position="977"/>
    </location>
    <ligand>
        <name>ATP</name>
        <dbReference type="ChEBI" id="CHEBI:30616"/>
    </ligand>
</feature>
<comment type="similarity">
    <text evidence="18">Belongs to the protein kinase superfamily. Tyr protein kinase family. Insulin receptor subfamily.</text>
</comment>
<evidence type="ECO:0000313" key="22">
    <source>
        <dbReference type="EMBL" id="KHN88498.1"/>
    </source>
</evidence>
<evidence type="ECO:0000256" key="2">
    <source>
        <dbReference type="ARBA" id="ARBA00022475"/>
    </source>
</evidence>
<reference evidence="22 23" key="1">
    <citation type="submission" date="2014-11" db="EMBL/GenBank/DDBJ databases">
        <title>Genetic blueprint of the zoonotic pathogen Toxocara canis.</title>
        <authorList>
            <person name="Zhu X.-Q."/>
            <person name="Korhonen P.K."/>
            <person name="Cai H."/>
            <person name="Young N.D."/>
            <person name="Nejsum P."/>
            <person name="von Samson-Himmelstjerna G."/>
            <person name="Boag P.R."/>
            <person name="Tan P."/>
            <person name="Li Q."/>
            <person name="Min J."/>
            <person name="Yang Y."/>
            <person name="Wang X."/>
            <person name="Fang X."/>
            <person name="Hall R.S."/>
            <person name="Hofmann A."/>
            <person name="Sternberg P.W."/>
            <person name="Jex A.R."/>
            <person name="Gasser R.B."/>
        </authorList>
    </citation>
    <scope>NUCLEOTIDE SEQUENCE [LARGE SCALE GENOMIC DNA]</scope>
    <source>
        <strain evidence="22">PN_DK_2014</strain>
    </source>
</reference>
<dbReference type="PROSITE" id="PS00107">
    <property type="entry name" value="PROTEIN_KINASE_ATP"/>
    <property type="match status" value="1"/>
</dbReference>
<comment type="catalytic activity">
    <reaction evidence="15 18">
        <text>L-tyrosyl-[protein] + ATP = O-phospho-L-tyrosyl-[protein] + ADP + H(+)</text>
        <dbReference type="Rhea" id="RHEA:10596"/>
        <dbReference type="Rhea" id="RHEA-COMP:10136"/>
        <dbReference type="Rhea" id="RHEA-COMP:20101"/>
        <dbReference type="ChEBI" id="CHEBI:15378"/>
        <dbReference type="ChEBI" id="CHEBI:30616"/>
        <dbReference type="ChEBI" id="CHEBI:46858"/>
        <dbReference type="ChEBI" id="CHEBI:61978"/>
        <dbReference type="ChEBI" id="CHEBI:456216"/>
        <dbReference type="EC" id="2.7.10.1"/>
    </reaction>
</comment>
<keyword evidence="8 17" id="KW-0067">ATP-binding</keyword>
<evidence type="ECO:0000256" key="3">
    <source>
        <dbReference type="ARBA" id="ARBA00022679"/>
    </source>
</evidence>
<evidence type="ECO:0000256" key="16">
    <source>
        <dbReference type="PROSITE-ProRule" id="PRU00124"/>
    </source>
</evidence>
<sequence>MFAQLCTFRLDGIVRFLLLIIVLFGPAIGGMVCDFETEKCGWSFESPALKFPRDPRNNFKVIVGNRDSKPSHFAYFNASRSREEPAMIISPYYQHLSIQCELRFMYRLFGEPGAAIVVTTQHRALNEVDRYTDTYDYEDDTDWTRPTLHSTFNVQHSYIDSWKEVGVHIGHVSHPTRIRIECHSPAGKNPIAGRTNTECYIDNIELLKCDEEVWYENVCQSNRTRKYLCHRFGHRKCIEYDQLCDMHVDCPGGEDEDTELHNCTSVPMGGRCTFEEAENGLSEVGCPGWSIETYYVHNGKRVDGEEHLLMRLNATAATKYASPKHIPLRDHTLEHVNSSGHFLFFTSEKEAELNTFTDTKTTYFFSPHFPPTNPVLYDPSASEYATCKVRFYYCSYGSAISTLQLIVQPLNGQSAKIIWTPPSTSSFGDQSYYCEWMKVSVDLPEQKGEYYLKMSVSKIFDSSISFAIDDFSMTPNCFTGENAWRSQYIPYVYNISSCGQSGNRAPTSADCEKFYNHSNTHATLATNRSDGFQKWLAPKTTEYRIEAYGGSGGQLPNQVVNNYGGRVITLVNLTTAMELEILVGQQGESPCDHLTDDFKDMINSHQYEALKFVCKEGESEWNEEMAMANAVMFPGTGGGGATVVRHLGRTVLVAGGGGGVFPQHIIDVEKSGISAKGGFSYEDYARRTIDNTIPVGEAMWMSGNGASLTADKVHDFGACEHCYLMAGHLTNASSSGGECPVVSVWKLSGGYGGGGASCGPGGGGGAGYYGGEGGRKYHGSGGRSFAAYKDSFVDAGVHAGDGYVLIYPCRLRCAANATCRFRMSNPEDVVPFCSCANGREVNEGEDCVWEVDHLSSSMIAPRNEMVFLVALTVFVLFILVLLAMFGGFCVHFQRRLKKAKMEKAELSREIGLSALAPTTPMNISGNPIYEPFGVCADLQHIPRHTVSLNKPLGQGAFGEVYEGTLLCNGHAERVAVKTLPKSASKQAINDFEMEALIMSKFQHENICEFKGVCFDVMPRLIVLELLAGGDLKSFLRECRPRNTNEHIIDMVDLFEMARDVAKGCKFLADNRFIHRDIAARNCLLTKKEKGRVVKIADFGMARDIYRQDYYRKGGKAMLPVKWMPPEAFLDGIFTVKTDVWSFGVLLWEIFSLGYMPYPGRNNQEVMSLIVNGGRLEPPNGVPDQIYSLMLQCWNTVDTERPKFDEIIEQINVMIRDPLLRSSPLPTIVHRLSQSQVGMKSAPPESHLSIADSMPQSTHSQATINTVVTSFSESAYPSCDPMPTKGDGINFNVCSPYQPQSSEPFCVMDDTMPSASSDLLLDERAWVKENVPSDNSMFTSSSTEVANKFGKSLPPKLLKDEIAGSRRPVIETERPMPSPVNSDYANAMESETASLLGRRYPRPPQLKPATDQVISLKQPKRPTDLSTSTQFKNCFNQSQIL</sequence>
<dbReference type="InterPro" id="IPR050122">
    <property type="entry name" value="RTK"/>
</dbReference>
<keyword evidence="11" id="KW-0829">Tyrosine-protein kinase</keyword>
<dbReference type="InterPro" id="IPR020635">
    <property type="entry name" value="Tyr_kinase_cat_dom"/>
</dbReference>
<dbReference type="InterPro" id="IPR001245">
    <property type="entry name" value="Ser-Thr/Tyr_kinase_cat_dom"/>
</dbReference>
<dbReference type="PANTHER" id="PTHR24416">
    <property type="entry name" value="TYROSINE-PROTEIN KINASE RECEPTOR"/>
    <property type="match status" value="1"/>
</dbReference>
<keyword evidence="23" id="KW-1185">Reference proteome</keyword>
<keyword evidence="12" id="KW-1015">Disulfide bond</keyword>
<dbReference type="GO" id="GO:0043235">
    <property type="term" value="C:receptor complex"/>
    <property type="evidence" value="ECO:0007669"/>
    <property type="project" value="TreeGrafter"/>
</dbReference>
<name>A0A0B2W3D6_TOXCA</name>
<gene>
    <name evidence="22" type="primary">Alk</name>
    <name evidence="22" type="ORF">Tcan_12351</name>
</gene>
<dbReference type="SMART" id="SM00192">
    <property type="entry name" value="LDLa"/>
    <property type="match status" value="1"/>
</dbReference>
<keyword evidence="13 18" id="KW-0675">Receptor</keyword>
<feature type="domain" description="MAM" evidence="21">
    <location>
        <begin position="270"/>
        <end position="479"/>
    </location>
</feature>
<keyword evidence="3" id="KW-0808">Transferase</keyword>
<feature type="transmembrane region" description="Helical" evidence="19">
    <location>
        <begin position="865"/>
        <end position="892"/>
    </location>
</feature>
<dbReference type="PROSITE" id="PS00109">
    <property type="entry name" value="PROTEIN_KINASE_TYR"/>
    <property type="match status" value="1"/>
</dbReference>
<proteinExistence type="inferred from homology"/>
<evidence type="ECO:0000256" key="4">
    <source>
        <dbReference type="ARBA" id="ARBA00022692"/>
    </source>
</evidence>
<keyword evidence="5" id="KW-0732">Signal</keyword>
<dbReference type="InterPro" id="IPR002172">
    <property type="entry name" value="LDrepeatLR_classA_rpt"/>
</dbReference>
<dbReference type="SMART" id="SM00219">
    <property type="entry name" value="TyrKc"/>
    <property type="match status" value="1"/>
</dbReference>
<evidence type="ECO:0000259" key="21">
    <source>
        <dbReference type="PROSITE" id="PS50060"/>
    </source>
</evidence>
<dbReference type="FunFam" id="1.10.510.10:FF:000113">
    <property type="entry name" value="Tyrosine-protein kinase receptor"/>
    <property type="match status" value="1"/>
</dbReference>
<feature type="domain" description="MAM" evidence="21">
    <location>
        <begin position="31"/>
        <end position="211"/>
    </location>
</feature>
<evidence type="ECO:0000256" key="9">
    <source>
        <dbReference type="ARBA" id="ARBA00022989"/>
    </source>
</evidence>
<keyword evidence="4 18" id="KW-0812">Transmembrane</keyword>
<accession>A0A0B2W3D6</accession>
<dbReference type="PROSITE" id="PS00239">
    <property type="entry name" value="RECEPTOR_TYR_KIN_II"/>
    <property type="match status" value="1"/>
</dbReference>
<keyword evidence="9 19" id="KW-1133">Transmembrane helix</keyword>
<dbReference type="SUPFAM" id="SSF56112">
    <property type="entry name" value="Protein kinase-like (PK-like)"/>
    <property type="match status" value="1"/>
</dbReference>
<dbReference type="GO" id="GO:0004714">
    <property type="term" value="F:transmembrane receptor protein tyrosine kinase activity"/>
    <property type="evidence" value="ECO:0007669"/>
    <property type="project" value="UniProtKB-EC"/>
</dbReference>
<dbReference type="InterPro" id="IPR011009">
    <property type="entry name" value="Kinase-like_dom_sf"/>
</dbReference>
<dbReference type="Gene3D" id="2.60.120.200">
    <property type="match status" value="2"/>
</dbReference>
<dbReference type="GO" id="GO:0005524">
    <property type="term" value="F:ATP binding"/>
    <property type="evidence" value="ECO:0007669"/>
    <property type="project" value="UniProtKB-UniRule"/>
</dbReference>
<evidence type="ECO:0000256" key="18">
    <source>
        <dbReference type="RuleBase" id="RU000312"/>
    </source>
</evidence>
<dbReference type="Gene3D" id="1.10.510.10">
    <property type="entry name" value="Transferase(Phosphotransferase) domain 1"/>
    <property type="match status" value="1"/>
</dbReference>
<evidence type="ECO:0000256" key="19">
    <source>
        <dbReference type="SAM" id="Phobius"/>
    </source>
</evidence>
<dbReference type="InterPro" id="IPR008266">
    <property type="entry name" value="Tyr_kinase_AS"/>
</dbReference>
<comment type="subcellular location">
    <subcellularLocation>
        <location evidence="1">Cell membrane</location>
        <topology evidence="1">Single-pass type I membrane protein</topology>
    </subcellularLocation>
</comment>
<dbReference type="InterPro" id="IPR055163">
    <property type="entry name" value="ALK/LTK-like_GRD"/>
</dbReference>
<evidence type="ECO:0000256" key="10">
    <source>
        <dbReference type="ARBA" id="ARBA00023136"/>
    </source>
</evidence>
<dbReference type="GO" id="GO:0005886">
    <property type="term" value="C:plasma membrane"/>
    <property type="evidence" value="ECO:0007669"/>
    <property type="project" value="UniProtKB-SubCell"/>
</dbReference>